<evidence type="ECO:0000313" key="3">
    <source>
        <dbReference type="Proteomes" id="UP000177372"/>
    </source>
</evidence>
<dbReference type="Proteomes" id="UP000177372">
    <property type="component" value="Unassembled WGS sequence"/>
</dbReference>
<keyword evidence="1" id="KW-0812">Transmembrane</keyword>
<gene>
    <name evidence="2" type="ORF">A3A39_03735</name>
</gene>
<accession>A0A1F6F334</accession>
<evidence type="ECO:0000256" key="1">
    <source>
        <dbReference type="SAM" id="Phobius"/>
    </source>
</evidence>
<comment type="caution">
    <text evidence="2">The sequence shown here is derived from an EMBL/GenBank/DDBJ whole genome shotgun (WGS) entry which is preliminary data.</text>
</comment>
<proteinExistence type="predicted"/>
<dbReference type="STRING" id="1798512.A3A39_03735"/>
<feature type="transmembrane region" description="Helical" evidence="1">
    <location>
        <begin position="12"/>
        <end position="32"/>
    </location>
</feature>
<dbReference type="AlphaFoldDB" id="A0A1F6F334"/>
<protein>
    <submittedName>
        <fullName evidence="2">Uncharacterized protein</fullName>
    </submittedName>
</protein>
<reference evidence="2 3" key="1">
    <citation type="journal article" date="2016" name="Nat. Commun.">
        <title>Thousands of microbial genomes shed light on interconnected biogeochemical processes in an aquifer system.</title>
        <authorList>
            <person name="Anantharaman K."/>
            <person name="Brown C.T."/>
            <person name="Hug L.A."/>
            <person name="Sharon I."/>
            <person name="Castelle C.J."/>
            <person name="Probst A.J."/>
            <person name="Thomas B.C."/>
            <person name="Singh A."/>
            <person name="Wilkins M.J."/>
            <person name="Karaoz U."/>
            <person name="Brodie E.L."/>
            <person name="Williams K.H."/>
            <person name="Hubbard S.S."/>
            <person name="Banfield J.F."/>
        </authorList>
    </citation>
    <scope>NUCLEOTIDE SEQUENCE [LARGE SCALE GENOMIC DNA]</scope>
</reference>
<dbReference type="EMBL" id="MFLZ01000011">
    <property type="protein sequence ID" value="OGG80255.1"/>
    <property type="molecule type" value="Genomic_DNA"/>
</dbReference>
<organism evidence="2 3">
    <name type="scientific">Candidatus Kaiserbacteria bacterium RIFCSPLOWO2_01_FULL_54_13</name>
    <dbReference type="NCBI Taxonomy" id="1798512"/>
    <lineage>
        <taxon>Bacteria</taxon>
        <taxon>Candidatus Kaiseribacteriota</taxon>
    </lineage>
</organism>
<keyword evidence="1" id="KW-1133">Transmembrane helix</keyword>
<keyword evidence="1" id="KW-0472">Membrane</keyword>
<evidence type="ECO:0000313" key="2">
    <source>
        <dbReference type="EMBL" id="OGG80255.1"/>
    </source>
</evidence>
<name>A0A1F6F334_9BACT</name>
<sequence length="256" mass="28193">MSWASRKRTLYTIGVLVFFAIVLGVPTAIWWYESPTCFDKKQNQGETTIDRGGPCVLLDERTLSPYGVLWARAFLIRPGSYNAVAYVENPNRDAGARTIGYRFRLYDERNVVVAEREGKGFIMPGGVTPFLEGAISTGNRNVARTFFEFTEPPIWERLVDNASVLSISNKTVSVPESTPRITARAKNTSVVAVLDPSFVAVAFDTAGNAFAASHTTLPRLGAGEEVEVVFTWFSPFLRVAGRVDVLPLLPPTVGRK</sequence>